<dbReference type="PANTHER" id="PTHR43180">
    <property type="entry name" value="3-OXOACYL-(ACYL-CARRIER-PROTEIN) REDUCTASE (AFU_ORTHOLOGUE AFUA_6G11210)"/>
    <property type="match status" value="1"/>
</dbReference>
<gene>
    <name evidence="4" type="ORF">LTR82_002790</name>
</gene>
<evidence type="ECO:0000313" key="5">
    <source>
        <dbReference type="Proteomes" id="UP001168146"/>
    </source>
</evidence>
<protein>
    <recommendedName>
        <fullName evidence="6">3-hydroxyacyl-CoA dehydrogenase</fullName>
    </recommendedName>
</protein>
<evidence type="ECO:0000256" key="2">
    <source>
        <dbReference type="ARBA" id="ARBA00022857"/>
    </source>
</evidence>
<dbReference type="PRINTS" id="PR00081">
    <property type="entry name" value="GDHRDH"/>
</dbReference>
<name>A0AAN6FXZ9_9PEZI</name>
<dbReference type="Pfam" id="PF00106">
    <property type="entry name" value="adh_short"/>
    <property type="match status" value="1"/>
</dbReference>
<dbReference type="Proteomes" id="UP001168146">
    <property type="component" value="Unassembled WGS sequence"/>
</dbReference>
<accession>A0AAN6FXZ9</accession>
<evidence type="ECO:0000256" key="1">
    <source>
        <dbReference type="ARBA" id="ARBA00006484"/>
    </source>
</evidence>
<organism evidence="4 5">
    <name type="scientific">Friedmanniomyces endolithicus</name>
    <dbReference type="NCBI Taxonomy" id="329885"/>
    <lineage>
        <taxon>Eukaryota</taxon>
        <taxon>Fungi</taxon>
        <taxon>Dikarya</taxon>
        <taxon>Ascomycota</taxon>
        <taxon>Pezizomycotina</taxon>
        <taxon>Dothideomycetes</taxon>
        <taxon>Dothideomycetidae</taxon>
        <taxon>Mycosphaerellales</taxon>
        <taxon>Teratosphaeriaceae</taxon>
        <taxon>Friedmanniomyces</taxon>
    </lineage>
</organism>
<comment type="caution">
    <text evidence="4">The sequence shown here is derived from an EMBL/GenBank/DDBJ whole genome shotgun (WGS) entry which is preliminary data.</text>
</comment>
<dbReference type="PANTHER" id="PTHR43180:SF86">
    <property type="entry name" value="DEHYDROGENASE, PUTATIVE (AFU_ORTHOLOGUE AFUA_3G00290)-RELATED"/>
    <property type="match status" value="1"/>
</dbReference>
<sequence>MTIHLLSIASQTSRRTYGLEAKPSKTKQSKDLQGALGVGSCIVRLLHTAGAHVFFGDILDEPGQALERELSSTDAKAKFVHCDVTSYADNLALFDAAYSACGHVDHAIANAGLGEQGNMFDSELTLESVKEEPKKSMSIVDVNVKGPLYFARVASAYLRQPDVNGKGSTAAADKSLTLVSSVAGFREDPGLYVYVASKHAILGLMRVLRGTLIQSKPHSIRTNAICPWMTKTRLVAGIEKVWAESGLPSNSPEDVARVIVGVLADGKVNGGTMYIEGGRSWNIEQGLLATRHEWLGAEREKELDRGTELMGGGEHWTANKSSQV</sequence>
<dbReference type="PROSITE" id="PS00061">
    <property type="entry name" value="ADH_SHORT"/>
    <property type="match status" value="1"/>
</dbReference>
<comment type="similarity">
    <text evidence="1">Belongs to the short-chain dehydrogenases/reductases (SDR) family.</text>
</comment>
<keyword evidence="2" id="KW-0521">NADP</keyword>
<dbReference type="AlphaFoldDB" id="A0AAN6FXZ9"/>
<dbReference type="EMBL" id="JASUXU010000005">
    <property type="protein sequence ID" value="KAK0326045.1"/>
    <property type="molecule type" value="Genomic_DNA"/>
</dbReference>
<proteinExistence type="inferred from homology"/>
<dbReference type="InterPro" id="IPR020904">
    <property type="entry name" value="Sc_DH/Rdtase_CS"/>
</dbReference>
<dbReference type="InterPro" id="IPR036291">
    <property type="entry name" value="NAD(P)-bd_dom_sf"/>
</dbReference>
<dbReference type="InterPro" id="IPR002347">
    <property type="entry name" value="SDR_fam"/>
</dbReference>
<dbReference type="GO" id="GO:0016491">
    <property type="term" value="F:oxidoreductase activity"/>
    <property type="evidence" value="ECO:0007669"/>
    <property type="project" value="UniProtKB-KW"/>
</dbReference>
<keyword evidence="3" id="KW-0560">Oxidoreductase</keyword>
<reference evidence="4" key="1">
    <citation type="submission" date="2021-12" db="EMBL/GenBank/DDBJ databases">
        <title>Black yeast isolated from Biological Soil Crust.</title>
        <authorList>
            <person name="Kurbessoian T."/>
        </authorList>
    </citation>
    <scope>NUCLEOTIDE SEQUENCE</scope>
    <source>
        <strain evidence="4">CCFEE 5208</strain>
    </source>
</reference>
<evidence type="ECO:0008006" key="6">
    <source>
        <dbReference type="Google" id="ProtNLM"/>
    </source>
</evidence>
<dbReference type="SUPFAM" id="SSF51735">
    <property type="entry name" value="NAD(P)-binding Rossmann-fold domains"/>
    <property type="match status" value="1"/>
</dbReference>
<evidence type="ECO:0000256" key="3">
    <source>
        <dbReference type="ARBA" id="ARBA00023002"/>
    </source>
</evidence>
<evidence type="ECO:0000313" key="4">
    <source>
        <dbReference type="EMBL" id="KAK0326045.1"/>
    </source>
</evidence>
<dbReference type="Gene3D" id="3.40.50.720">
    <property type="entry name" value="NAD(P)-binding Rossmann-like Domain"/>
    <property type="match status" value="1"/>
</dbReference>